<dbReference type="EMBL" id="CAMXCT030003003">
    <property type="protein sequence ID" value="CAL4789206.1"/>
    <property type="molecule type" value="Genomic_DNA"/>
</dbReference>
<organism evidence="1">
    <name type="scientific">Cladocopium goreaui</name>
    <dbReference type="NCBI Taxonomy" id="2562237"/>
    <lineage>
        <taxon>Eukaryota</taxon>
        <taxon>Sar</taxon>
        <taxon>Alveolata</taxon>
        <taxon>Dinophyceae</taxon>
        <taxon>Suessiales</taxon>
        <taxon>Symbiodiniaceae</taxon>
        <taxon>Cladocopium</taxon>
    </lineage>
</organism>
<reference evidence="2 3" key="2">
    <citation type="submission" date="2024-05" db="EMBL/GenBank/DDBJ databases">
        <authorList>
            <person name="Chen Y."/>
            <person name="Shah S."/>
            <person name="Dougan E. K."/>
            <person name="Thang M."/>
            <person name="Chan C."/>
        </authorList>
    </citation>
    <scope>NUCLEOTIDE SEQUENCE [LARGE SCALE GENOMIC DNA]</scope>
</reference>
<reference evidence="1" key="1">
    <citation type="submission" date="2022-10" db="EMBL/GenBank/DDBJ databases">
        <authorList>
            <person name="Chen Y."/>
            <person name="Dougan E. K."/>
            <person name="Chan C."/>
            <person name="Rhodes N."/>
            <person name="Thang M."/>
        </authorList>
    </citation>
    <scope>NUCLEOTIDE SEQUENCE</scope>
</reference>
<dbReference type="AlphaFoldDB" id="A0A9P1D132"/>
<gene>
    <name evidence="1" type="ORF">C1SCF055_LOCUS27894</name>
</gene>
<dbReference type="EMBL" id="CAMXCT020003003">
    <property type="protein sequence ID" value="CAL1155269.1"/>
    <property type="molecule type" value="Genomic_DNA"/>
</dbReference>
<sequence>MVKENSEPMDEATKVVDQAREAAVEKVVCPICFEALSDLPNQVGALTFEGRRVETALYHRECVWNPKTQRLIFESETGRAVSPLTRKQVDNFKLMPSLTESNEWVQFLDWNGSGELDVQKVCLAVVALLPVDDAYARKLVLQVLHLEESEGVESHAVSQPEV</sequence>
<name>A0A9P1D132_9DINO</name>
<proteinExistence type="predicted"/>
<accession>A0A9P1D132</accession>
<dbReference type="Proteomes" id="UP001152797">
    <property type="component" value="Unassembled WGS sequence"/>
</dbReference>
<protein>
    <submittedName>
        <fullName evidence="2">Ankyrin repeat and SOCS box protein 3</fullName>
    </submittedName>
</protein>
<feature type="non-terminal residue" evidence="1">
    <location>
        <position position="162"/>
    </location>
</feature>
<evidence type="ECO:0000313" key="3">
    <source>
        <dbReference type="Proteomes" id="UP001152797"/>
    </source>
</evidence>
<comment type="caution">
    <text evidence="1">The sequence shown here is derived from an EMBL/GenBank/DDBJ whole genome shotgun (WGS) entry which is preliminary data.</text>
</comment>
<dbReference type="EMBL" id="CAMXCT010003003">
    <property type="protein sequence ID" value="CAI4001894.1"/>
    <property type="molecule type" value="Genomic_DNA"/>
</dbReference>
<dbReference type="OrthoDB" id="1938156at2759"/>
<keyword evidence="3" id="KW-1185">Reference proteome</keyword>
<evidence type="ECO:0000313" key="1">
    <source>
        <dbReference type="EMBL" id="CAI4001894.1"/>
    </source>
</evidence>
<evidence type="ECO:0000313" key="2">
    <source>
        <dbReference type="EMBL" id="CAL4789206.1"/>
    </source>
</evidence>